<dbReference type="Proteomes" id="UP000475862">
    <property type="component" value="Unassembled WGS sequence"/>
</dbReference>
<gene>
    <name evidence="1" type="ORF">AGLY_003735</name>
</gene>
<dbReference type="EMBL" id="VYZN01000012">
    <property type="protein sequence ID" value="KAE9541744.1"/>
    <property type="molecule type" value="Genomic_DNA"/>
</dbReference>
<name>A0A6G0U1J2_APHGL</name>
<evidence type="ECO:0000313" key="2">
    <source>
        <dbReference type="Proteomes" id="UP000475862"/>
    </source>
</evidence>
<dbReference type="AlphaFoldDB" id="A0A6G0U1J2"/>
<dbReference type="OrthoDB" id="6614651at2759"/>
<accession>A0A6G0U1J2</accession>
<sequence length="298" mass="34216">MSIVYMTFYSVTINFNLRLTVLIINSFNSIFKFRQDLYPVLKLSKMASKLKTTDTEKLNMGMKSIVSEFKVSCDKVKQLKDNNELYNQMEYIVNTLSIEGENNNYATNILNFKESVENEKLFYSNKTGSSLNFLSKNEQLEYAANILQETGIGDYNANSIFTKYLSIIEKCNKQKELIDDIDEYLNKLKIVIEQQNDLKCELSNINYSPVGYIAEPINIKSIDSIQTVDNCDAIVKLVKKITDIENKQEKICSETSELKATQKKIYHGLPPNMDQALMAVQIAEQTMKSITKKLMEKL</sequence>
<keyword evidence="2" id="KW-1185">Reference proteome</keyword>
<organism evidence="1 2">
    <name type="scientific">Aphis glycines</name>
    <name type="common">Soybean aphid</name>
    <dbReference type="NCBI Taxonomy" id="307491"/>
    <lineage>
        <taxon>Eukaryota</taxon>
        <taxon>Metazoa</taxon>
        <taxon>Ecdysozoa</taxon>
        <taxon>Arthropoda</taxon>
        <taxon>Hexapoda</taxon>
        <taxon>Insecta</taxon>
        <taxon>Pterygota</taxon>
        <taxon>Neoptera</taxon>
        <taxon>Paraneoptera</taxon>
        <taxon>Hemiptera</taxon>
        <taxon>Sternorrhyncha</taxon>
        <taxon>Aphidomorpha</taxon>
        <taxon>Aphidoidea</taxon>
        <taxon>Aphididae</taxon>
        <taxon>Aphidini</taxon>
        <taxon>Aphis</taxon>
        <taxon>Aphis</taxon>
    </lineage>
</organism>
<protein>
    <submittedName>
        <fullName evidence="1">Uncharacterized protein</fullName>
    </submittedName>
</protein>
<proteinExistence type="predicted"/>
<comment type="caution">
    <text evidence="1">The sequence shown here is derived from an EMBL/GenBank/DDBJ whole genome shotgun (WGS) entry which is preliminary data.</text>
</comment>
<evidence type="ECO:0000313" key="1">
    <source>
        <dbReference type="EMBL" id="KAE9541744.1"/>
    </source>
</evidence>
<reference evidence="1 2" key="1">
    <citation type="submission" date="2019-08" db="EMBL/GenBank/DDBJ databases">
        <title>The genome of the soybean aphid Biotype 1, its phylome, world population structure and adaptation to the North American continent.</title>
        <authorList>
            <person name="Giordano R."/>
            <person name="Donthu R.K."/>
            <person name="Hernandez A.G."/>
            <person name="Wright C.L."/>
            <person name="Zimin A.V."/>
        </authorList>
    </citation>
    <scope>NUCLEOTIDE SEQUENCE [LARGE SCALE GENOMIC DNA]</scope>
    <source>
        <tissue evidence="1">Whole aphids</tissue>
    </source>
</reference>